<proteinExistence type="inferred from homology"/>
<evidence type="ECO:0000256" key="2">
    <source>
        <dbReference type="ARBA" id="ARBA00022448"/>
    </source>
</evidence>
<name>A0ABD4T2N1_9CYAN</name>
<dbReference type="CDD" id="cd01347">
    <property type="entry name" value="ligand_gated_channel"/>
    <property type="match status" value="1"/>
</dbReference>
<dbReference type="SUPFAM" id="SSF56935">
    <property type="entry name" value="Porins"/>
    <property type="match status" value="1"/>
</dbReference>
<dbReference type="NCBIfam" id="TIGR01785">
    <property type="entry name" value="TonB-hemin"/>
    <property type="match status" value="1"/>
</dbReference>
<protein>
    <submittedName>
        <fullName evidence="15">TonB-dependent hemoglobin/transferrin/lactoferrin family receptor</fullName>
    </submittedName>
</protein>
<evidence type="ECO:0000256" key="5">
    <source>
        <dbReference type="ARBA" id="ARBA00022729"/>
    </source>
</evidence>
<dbReference type="AlphaFoldDB" id="A0ABD4T2N1"/>
<dbReference type="Gene3D" id="2.40.170.20">
    <property type="entry name" value="TonB-dependent receptor, beta-barrel domain"/>
    <property type="match status" value="1"/>
</dbReference>
<sequence length="833" mass="92157">MNHFGLEGLGPCGWTSVALLLVTQSGAIAQPDSASSGAQPRPGESVILTLDQISFPKTEARWLLPSTDEDQAGETVPDRIDQSPALDHNPDALRETQALEDREAAFPAPEAEVEITVTGTRTPRPVLRSPANITVLDPEDLQQRLTQDIEDLVRYEPGITVNRDVTYGLTDFNIRGLERNRVLIQLDGIRVPTFFEFGSSLLGRNYLDTEAVGSAEIIRGSASALYGSDALGGVVSFFTPNPSDFLDRTDRDYFMQFEPEYRSAADAFKGTGTLAVQATEELSGLLRYTYRRRQERDINTSDAIADPLTGETHNFLGKLVYDLNEFSDLTLTGEYFRDRGDFDTDPRNLNLVLSFPGIDVRSDTTDTATGRSRISLAYRYDNPESDGPLQFSRVQIYYQGSEYLETRRRQDVLNFGFPVPRDRILENQFVENGVGAEAQFRTDFRTGSVQHQLTYGLDLSNTFNQRLRDGERINRLTGETSKTIGPETFPVKDFPDSETLRIGAYLQDEIEFWDGTLTLIPGLRFDYYRLDAQPDALFLKAPGATASDVSDSAFSPSLGLVYQATPNLALVGRYARGFRAPTYLEINSGFTNILGGYRTAASPDLKPETSHTFEVGVRGEFPKARFGLTGFYSLFDNFIFGAAEGSTAGTEPAGCFPPFRPGCIQVFQSQNLDRVRIYGLEAKGEYRFSGGPDGFKLFAGLSYVVGEDDQNDQPLETINPVEAILGLGYNAPEDRWGAELLTTIVGKARTADNPDEFVPDAYALLDLMGYVKLNDSFSINAGIYNLLDTRYVRYADARRLNDVVTVADPSFGQRRGLITQPGLNFGLGITVSH</sequence>
<dbReference type="InterPro" id="IPR010949">
    <property type="entry name" value="TonB_Hb/transfer/lactofer_rcpt"/>
</dbReference>
<evidence type="ECO:0000256" key="8">
    <source>
        <dbReference type="ARBA" id="ARBA00023170"/>
    </source>
</evidence>
<dbReference type="EMBL" id="JTHE03000047">
    <property type="protein sequence ID" value="MCM1982914.1"/>
    <property type="molecule type" value="Genomic_DNA"/>
</dbReference>
<evidence type="ECO:0000259" key="13">
    <source>
        <dbReference type="Pfam" id="PF00593"/>
    </source>
</evidence>
<dbReference type="Gene3D" id="2.170.130.10">
    <property type="entry name" value="TonB-dependent receptor, plug domain"/>
    <property type="match status" value="1"/>
</dbReference>
<feature type="domain" description="TonB-dependent receptor plug" evidence="14">
    <location>
        <begin position="127"/>
        <end position="234"/>
    </location>
</feature>
<dbReference type="RefSeq" id="WP_236096125.1">
    <property type="nucleotide sequence ID" value="NZ_JTHE03000047.1"/>
</dbReference>
<dbReference type="InterPro" id="IPR012910">
    <property type="entry name" value="Plug_dom"/>
</dbReference>
<dbReference type="Pfam" id="PF07715">
    <property type="entry name" value="Plug"/>
    <property type="match status" value="1"/>
</dbReference>
<keyword evidence="6 11" id="KW-0798">TonB box</keyword>
<comment type="similarity">
    <text evidence="10 11">Belongs to the TonB-dependent receptor family.</text>
</comment>
<dbReference type="Pfam" id="PF00593">
    <property type="entry name" value="TonB_dep_Rec_b-barrel"/>
    <property type="match status" value="1"/>
</dbReference>
<evidence type="ECO:0000256" key="6">
    <source>
        <dbReference type="ARBA" id="ARBA00023077"/>
    </source>
</evidence>
<keyword evidence="7 10" id="KW-0472">Membrane</keyword>
<evidence type="ECO:0000313" key="15">
    <source>
        <dbReference type="EMBL" id="MCM1982914.1"/>
    </source>
</evidence>
<dbReference type="InterPro" id="IPR011276">
    <property type="entry name" value="TonB_haem/Hb_rcpt"/>
</dbReference>
<feature type="region of interest" description="Disordered" evidence="12">
    <location>
        <begin position="65"/>
        <end position="89"/>
    </location>
</feature>
<dbReference type="InterPro" id="IPR037066">
    <property type="entry name" value="Plug_dom_sf"/>
</dbReference>
<keyword evidence="9 10" id="KW-0998">Cell outer membrane</keyword>
<dbReference type="PANTHER" id="PTHR30069:SF29">
    <property type="entry name" value="HEMOGLOBIN AND HEMOGLOBIN-HAPTOGLOBIN-BINDING PROTEIN 1-RELATED"/>
    <property type="match status" value="1"/>
</dbReference>
<dbReference type="PROSITE" id="PS52016">
    <property type="entry name" value="TONB_DEPENDENT_REC_3"/>
    <property type="match status" value="1"/>
</dbReference>
<dbReference type="InterPro" id="IPR039426">
    <property type="entry name" value="TonB-dep_rcpt-like"/>
</dbReference>
<gene>
    <name evidence="15" type="ORF">QQ91_0008770</name>
</gene>
<dbReference type="InterPro" id="IPR036942">
    <property type="entry name" value="Beta-barrel_TonB_sf"/>
</dbReference>
<dbReference type="NCBIfam" id="TIGR01786">
    <property type="entry name" value="TonB-hemlactrns"/>
    <property type="match status" value="1"/>
</dbReference>
<organism evidence="15 16">
    <name type="scientific">Lyngbya confervoides BDU141951</name>
    <dbReference type="NCBI Taxonomy" id="1574623"/>
    <lineage>
        <taxon>Bacteria</taxon>
        <taxon>Bacillati</taxon>
        <taxon>Cyanobacteriota</taxon>
        <taxon>Cyanophyceae</taxon>
        <taxon>Oscillatoriophycideae</taxon>
        <taxon>Oscillatoriales</taxon>
        <taxon>Microcoleaceae</taxon>
        <taxon>Lyngbya</taxon>
    </lineage>
</organism>
<dbReference type="GO" id="GO:0009279">
    <property type="term" value="C:cell outer membrane"/>
    <property type="evidence" value="ECO:0007669"/>
    <property type="project" value="UniProtKB-SubCell"/>
</dbReference>
<dbReference type="Proteomes" id="UP000031561">
    <property type="component" value="Unassembled WGS sequence"/>
</dbReference>
<comment type="subcellular location">
    <subcellularLocation>
        <location evidence="1 10">Cell outer membrane</location>
        <topology evidence="1 10">Multi-pass membrane protein</topology>
    </subcellularLocation>
</comment>
<evidence type="ECO:0000256" key="4">
    <source>
        <dbReference type="ARBA" id="ARBA00022692"/>
    </source>
</evidence>
<evidence type="ECO:0000313" key="16">
    <source>
        <dbReference type="Proteomes" id="UP000031561"/>
    </source>
</evidence>
<keyword evidence="16" id="KW-1185">Reference proteome</keyword>
<keyword evidence="2 10" id="KW-0813">Transport</keyword>
<evidence type="ECO:0000256" key="1">
    <source>
        <dbReference type="ARBA" id="ARBA00004571"/>
    </source>
</evidence>
<evidence type="ECO:0000256" key="10">
    <source>
        <dbReference type="PROSITE-ProRule" id="PRU01360"/>
    </source>
</evidence>
<dbReference type="PANTHER" id="PTHR30069">
    <property type="entry name" value="TONB-DEPENDENT OUTER MEMBRANE RECEPTOR"/>
    <property type="match status" value="1"/>
</dbReference>
<keyword evidence="3 10" id="KW-1134">Transmembrane beta strand</keyword>
<evidence type="ECO:0000256" key="7">
    <source>
        <dbReference type="ARBA" id="ARBA00023136"/>
    </source>
</evidence>
<accession>A0ABD4T2N1</accession>
<comment type="caution">
    <text evidence="15">The sequence shown here is derived from an EMBL/GenBank/DDBJ whole genome shotgun (WGS) entry which is preliminary data.</text>
</comment>
<feature type="domain" description="TonB-dependent receptor-like beta-barrel" evidence="13">
    <location>
        <begin position="323"/>
        <end position="786"/>
    </location>
</feature>
<evidence type="ECO:0000256" key="12">
    <source>
        <dbReference type="SAM" id="MobiDB-lite"/>
    </source>
</evidence>
<evidence type="ECO:0000256" key="11">
    <source>
        <dbReference type="RuleBase" id="RU003357"/>
    </source>
</evidence>
<keyword evidence="5" id="KW-0732">Signal</keyword>
<evidence type="ECO:0000256" key="9">
    <source>
        <dbReference type="ARBA" id="ARBA00023237"/>
    </source>
</evidence>
<dbReference type="InterPro" id="IPR000531">
    <property type="entry name" value="Beta-barrel_TonB"/>
</dbReference>
<evidence type="ECO:0000259" key="14">
    <source>
        <dbReference type="Pfam" id="PF07715"/>
    </source>
</evidence>
<reference evidence="15 16" key="1">
    <citation type="journal article" date="2015" name="Genome Announc.">
        <title>Draft Genome Sequence of Filamentous Marine Cyanobacterium Lyngbya confervoides Strain BDU141951.</title>
        <authorList>
            <person name="Chandrababunaidu M.M."/>
            <person name="Sen D."/>
            <person name="Tripathy S."/>
        </authorList>
    </citation>
    <scope>NUCLEOTIDE SEQUENCE [LARGE SCALE GENOMIC DNA]</scope>
    <source>
        <strain evidence="15 16">BDU141951</strain>
    </source>
</reference>
<keyword evidence="4 10" id="KW-0812">Transmembrane</keyword>
<keyword evidence="8 15" id="KW-0675">Receptor</keyword>
<evidence type="ECO:0000256" key="3">
    <source>
        <dbReference type="ARBA" id="ARBA00022452"/>
    </source>
</evidence>